<feature type="transmembrane region" description="Helical" evidence="1">
    <location>
        <begin position="220"/>
        <end position="237"/>
    </location>
</feature>
<feature type="transmembrane region" description="Helical" evidence="1">
    <location>
        <begin position="20"/>
        <end position="43"/>
    </location>
</feature>
<dbReference type="Proteomes" id="UP000799118">
    <property type="component" value="Unassembled WGS sequence"/>
</dbReference>
<evidence type="ECO:0000313" key="3">
    <source>
        <dbReference type="Proteomes" id="UP000799118"/>
    </source>
</evidence>
<feature type="transmembrane region" description="Helical" evidence="1">
    <location>
        <begin position="55"/>
        <end position="73"/>
    </location>
</feature>
<dbReference type="OrthoDB" id="3226582at2759"/>
<name>A0A6A4H6L2_9AGAR</name>
<reference evidence="2" key="1">
    <citation type="journal article" date="2019" name="Environ. Microbiol.">
        <title>Fungal ecological strategies reflected in gene transcription - a case study of two litter decomposers.</title>
        <authorList>
            <person name="Barbi F."/>
            <person name="Kohler A."/>
            <person name="Barry K."/>
            <person name="Baskaran P."/>
            <person name="Daum C."/>
            <person name="Fauchery L."/>
            <person name="Ihrmark K."/>
            <person name="Kuo A."/>
            <person name="LaButti K."/>
            <person name="Lipzen A."/>
            <person name="Morin E."/>
            <person name="Grigoriev I.V."/>
            <person name="Henrissat B."/>
            <person name="Lindahl B."/>
            <person name="Martin F."/>
        </authorList>
    </citation>
    <scope>NUCLEOTIDE SEQUENCE</scope>
    <source>
        <strain evidence="2">JB14</strain>
    </source>
</reference>
<sequence length="278" mass="31266">MFPSRIKMPAPTSYSLPRIISVIVECMFYGAYVILFGLAVWLLPRKFYIPSVKKFIFPSIIALFALATLNIVYDLVGEAYAIGYTIPEVEKPWMIVGQFVDSITFVFADILGDSVLFYRVYAVWGSRMRVLFPMLLLIVSIKTLGILAAIVQIHYLFNEPQTGFFNPSINPGLWFVFTIVNAALSMKFMTGIIAGRVWWISRTIRKESSSFENHLSTWSYRTLAVITESGMIYPVYLTAEAILVSQFNIPNYVSMGTIVVGIAPTLIAVRVGTGERYG</sequence>
<feature type="transmembrane region" description="Helical" evidence="1">
    <location>
        <begin position="173"/>
        <end position="199"/>
    </location>
</feature>
<dbReference type="AlphaFoldDB" id="A0A6A4H6L2"/>
<organism evidence="2 3">
    <name type="scientific">Gymnopus androsaceus JB14</name>
    <dbReference type="NCBI Taxonomy" id="1447944"/>
    <lineage>
        <taxon>Eukaryota</taxon>
        <taxon>Fungi</taxon>
        <taxon>Dikarya</taxon>
        <taxon>Basidiomycota</taxon>
        <taxon>Agaricomycotina</taxon>
        <taxon>Agaricomycetes</taxon>
        <taxon>Agaricomycetidae</taxon>
        <taxon>Agaricales</taxon>
        <taxon>Marasmiineae</taxon>
        <taxon>Omphalotaceae</taxon>
        <taxon>Gymnopus</taxon>
    </lineage>
</organism>
<feature type="transmembrane region" description="Helical" evidence="1">
    <location>
        <begin position="130"/>
        <end position="153"/>
    </location>
</feature>
<feature type="transmembrane region" description="Helical" evidence="1">
    <location>
        <begin position="93"/>
        <end position="118"/>
    </location>
</feature>
<keyword evidence="1" id="KW-0472">Membrane</keyword>
<accession>A0A6A4H6L2</accession>
<evidence type="ECO:0000256" key="1">
    <source>
        <dbReference type="SAM" id="Phobius"/>
    </source>
</evidence>
<keyword evidence="3" id="KW-1185">Reference proteome</keyword>
<keyword evidence="1" id="KW-0812">Transmembrane</keyword>
<evidence type="ECO:0000313" key="2">
    <source>
        <dbReference type="EMBL" id="KAE9392807.1"/>
    </source>
</evidence>
<feature type="transmembrane region" description="Helical" evidence="1">
    <location>
        <begin position="249"/>
        <end position="269"/>
    </location>
</feature>
<proteinExistence type="predicted"/>
<dbReference type="EMBL" id="ML769587">
    <property type="protein sequence ID" value="KAE9392807.1"/>
    <property type="molecule type" value="Genomic_DNA"/>
</dbReference>
<protein>
    <submittedName>
        <fullName evidence="2">Uncharacterized protein</fullName>
    </submittedName>
</protein>
<keyword evidence="1" id="KW-1133">Transmembrane helix</keyword>
<gene>
    <name evidence="2" type="ORF">BT96DRAFT_260490</name>
</gene>